<dbReference type="GO" id="GO:0000155">
    <property type="term" value="F:phosphorelay sensor kinase activity"/>
    <property type="evidence" value="ECO:0007669"/>
    <property type="project" value="InterPro"/>
</dbReference>
<feature type="domain" description="Response regulatory" evidence="9">
    <location>
        <begin position="1079"/>
        <end position="1207"/>
    </location>
</feature>
<dbReference type="SMART" id="SM00387">
    <property type="entry name" value="HATPase_c"/>
    <property type="match status" value="1"/>
</dbReference>
<dbReference type="InterPro" id="IPR004358">
    <property type="entry name" value="Sig_transdc_His_kin-like_C"/>
</dbReference>
<dbReference type="Gene3D" id="3.30.565.10">
    <property type="entry name" value="Histidine kinase-like ATPase, C-terminal domain"/>
    <property type="match status" value="1"/>
</dbReference>
<evidence type="ECO:0000313" key="11">
    <source>
        <dbReference type="EMBL" id="EGX89627.1"/>
    </source>
</evidence>
<dbReference type="SMART" id="SM00388">
    <property type="entry name" value="HisKA"/>
    <property type="match status" value="1"/>
</dbReference>
<evidence type="ECO:0000259" key="10">
    <source>
        <dbReference type="PROSITE" id="PS50112"/>
    </source>
</evidence>
<dbReference type="PANTHER" id="PTHR43047:SF72">
    <property type="entry name" value="OSMOSENSING HISTIDINE PROTEIN KINASE SLN1"/>
    <property type="match status" value="1"/>
</dbReference>
<dbReference type="Pfam" id="PF26131">
    <property type="entry name" value="PAS-like"/>
    <property type="match status" value="1"/>
</dbReference>
<gene>
    <name evidence="11" type="ORF">CCM_07879</name>
</gene>
<evidence type="ECO:0000259" key="9">
    <source>
        <dbReference type="PROSITE" id="PS50110"/>
    </source>
</evidence>
<dbReference type="Pfam" id="PF02518">
    <property type="entry name" value="HATPase_c"/>
    <property type="match status" value="1"/>
</dbReference>
<organism evidence="11 12">
    <name type="scientific">Cordyceps militaris (strain CM01)</name>
    <name type="common">Caterpillar fungus</name>
    <dbReference type="NCBI Taxonomy" id="983644"/>
    <lineage>
        <taxon>Eukaryota</taxon>
        <taxon>Fungi</taxon>
        <taxon>Dikarya</taxon>
        <taxon>Ascomycota</taxon>
        <taxon>Pezizomycotina</taxon>
        <taxon>Sordariomycetes</taxon>
        <taxon>Hypocreomycetidae</taxon>
        <taxon>Hypocreales</taxon>
        <taxon>Cordycipitaceae</taxon>
        <taxon>Cordyceps</taxon>
    </lineage>
</organism>
<evidence type="ECO:0000256" key="1">
    <source>
        <dbReference type="ARBA" id="ARBA00000085"/>
    </source>
</evidence>
<dbReference type="EC" id="2.7.13.3" evidence="2"/>
<dbReference type="InterPro" id="IPR036097">
    <property type="entry name" value="HisK_dim/P_sf"/>
</dbReference>
<dbReference type="InterPro" id="IPR036890">
    <property type="entry name" value="HATPase_C_sf"/>
</dbReference>
<comment type="catalytic activity">
    <reaction evidence="1">
        <text>ATP + protein L-histidine = ADP + protein N-phospho-L-histidine.</text>
        <dbReference type="EC" id="2.7.13.3"/>
    </reaction>
</comment>
<evidence type="ECO:0000313" key="12">
    <source>
        <dbReference type="Proteomes" id="UP000001610"/>
    </source>
</evidence>
<dbReference type="InParanoid" id="G3JP17"/>
<dbReference type="RefSeq" id="XP_006673082.1">
    <property type="nucleotide sequence ID" value="XM_006673019.1"/>
</dbReference>
<keyword evidence="4" id="KW-0808">Transferase</keyword>
<dbReference type="PANTHER" id="PTHR43047">
    <property type="entry name" value="TWO-COMPONENT HISTIDINE PROTEIN KINASE"/>
    <property type="match status" value="1"/>
</dbReference>
<evidence type="ECO:0000256" key="3">
    <source>
        <dbReference type="ARBA" id="ARBA00022553"/>
    </source>
</evidence>
<dbReference type="eggNOG" id="KOG0519">
    <property type="taxonomic scope" value="Eukaryota"/>
</dbReference>
<evidence type="ECO:0000259" key="8">
    <source>
        <dbReference type="PROSITE" id="PS50109"/>
    </source>
</evidence>
<keyword evidence="5" id="KW-0418">Kinase</keyword>
<dbReference type="SUPFAM" id="SSF55785">
    <property type="entry name" value="PYP-like sensor domain (PAS domain)"/>
    <property type="match status" value="1"/>
</dbReference>
<feature type="region of interest" description="Disordered" evidence="7">
    <location>
        <begin position="1045"/>
        <end position="1073"/>
    </location>
</feature>
<dbReference type="Gene3D" id="3.30.450.20">
    <property type="entry name" value="PAS domain"/>
    <property type="match status" value="2"/>
</dbReference>
<dbReference type="InterPro" id="IPR001789">
    <property type="entry name" value="Sig_transdc_resp-reg_receiver"/>
</dbReference>
<dbReference type="SMR" id="G3JP17"/>
<dbReference type="InterPro" id="IPR005467">
    <property type="entry name" value="His_kinase_dom"/>
</dbReference>
<dbReference type="GO" id="GO:0009927">
    <property type="term" value="F:histidine phosphotransfer kinase activity"/>
    <property type="evidence" value="ECO:0007669"/>
    <property type="project" value="TreeGrafter"/>
</dbReference>
<reference evidence="11 12" key="1">
    <citation type="journal article" date="2011" name="Genome Biol.">
        <title>Genome sequence of the insect pathogenic fungus Cordyceps militaris, a valued traditional Chinese medicine.</title>
        <authorList>
            <person name="Zheng P."/>
            <person name="Xia Y."/>
            <person name="Xiao G."/>
            <person name="Xiong C."/>
            <person name="Hu X."/>
            <person name="Zhang S."/>
            <person name="Zheng H."/>
            <person name="Huang Y."/>
            <person name="Zhou Y."/>
            <person name="Wang S."/>
            <person name="Zhao G.P."/>
            <person name="Liu X."/>
            <person name="St Leger R.J."/>
            <person name="Wang C."/>
        </authorList>
    </citation>
    <scope>NUCLEOTIDE SEQUENCE [LARGE SCALE GENOMIC DNA]</scope>
    <source>
        <strain evidence="11 12">CM01</strain>
    </source>
</reference>
<dbReference type="CDD" id="cd00130">
    <property type="entry name" value="PAS"/>
    <property type="match status" value="1"/>
</dbReference>
<dbReference type="CDD" id="cd00082">
    <property type="entry name" value="HisKA"/>
    <property type="match status" value="1"/>
</dbReference>
<dbReference type="EMBL" id="JH126404">
    <property type="protein sequence ID" value="EGX89627.1"/>
    <property type="molecule type" value="Genomic_DNA"/>
</dbReference>
<dbReference type="HOGENOM" id="CLU_000445_82_4_1"/>
<dbReference type="PROSITE" id="PS50112">
    <property type="entry name" value="PAS"/>
    <property type="match status" value="1"/>
</dbReference>
<dbReference type="InterPro" id="IPR000014">
    <property type="entry name" value="PAS"/>
</dbReference>
<dbReference type="OMA" id="FYEMTGH"/>
<dbReference type="Proteomes" id="UP000001610">
    <property type="component" value="Unassembled WGS sequence"/>
</dbReference>
<evidence type="ECO:0000256" key="4">
    <source>
        <dbReference type="ARBA" id="ARBA00022679"/>
    </source>
</evidence>
<dbReference type="InterPro" id="IPR003661">
    <property type="entry name" value="HisK_dim/P_dom"/>
</dbReference>
<dbReference type="PROSITE" id="PS50109">
    <property type="entry name" value="HIS_KIN"/>
    <property type="match status" value="1"/>
</dbReference>
<keyword evidence="11" id="KW-0675">Receptor</keyword>
<dbReference type="SUPFAM" id="SSF47384">
    <property type="entry name" value="Homodimeric domain of signal transducing histidine kinase"/>
    <property type="match status" value="1"/>
</dbReference>
<dbReference type="GO" id="GO:0005886">
    <property type="term" value="C:plasma membrane"/>
    <property type="evidence" value="ECO:0007669"/>
    <property type="project" value="TreeGrafter"/>
</dbReference>
<dbReference type="AlphaFoldDB" id="G3JP17"/>
<evidence type="ECO:0000256" key="2">
    <source>
        <dbReference type="ARBA" id="ARBA00012438"/>
    </source>
</evidence>
<feature type="modified residue" description="4-aspartylphosphate" evidence="6">
    <location>
        <position position="1136"/>
    </location>
</feature>
<proteinExistence type="predicted"/>
<keyword evidence="12" id="KW-1185">Reference proteome</keyword>
<evidence type="ECO:0000256" key="6">
    <source>
        <dbReference type="PROSITE-ProRule" id="PRU00169"/>
    </source>
</evidence>
<dbReference type="Gene3D" id="3.40.50.2300">
    <property type="match status" value="1"/>
</dbReference>
<keyword evidence="3 6" id="KW-0597">Phosphoprotein</keyword>
<evidence type="ECO:0000256" key="7">
    <source>
        <dbReference type="SAM" id="MobiDB-lite"/>
    </source>
</evidence>
<accession>G3JP17</accession>
<dbReference type="Pfam" id="PF13188">
    <property type="entry name" value="PAS_8"/>
    <property type="match status" value="1"/>
</dbReference>
<dbReference type="SUPFAM" id="SSF55781">
    <property type="entry name" value="GAF domain-like"/>
    <property type="match status" value="1"/>
</dbReference>
<dbReference type="Gene3D" id="1.10.287.130">
    <property type="match status" value="1"/>
</dbReference>
<dbReference type="KEGG" id="cmt:CCM_07879"/>
<evidence type="ECO:0000256" key="5">
    <source>
        <dbReference type="ARBA" id="ARBA00022777"/>
    </source>
</evidence>
<sequence>MTPRLFTPRAEPPSELHALALLEILDADSRPTFVLDLDPNLDLAAPRDLALEHTINPVFSNEALQFHERLCESLFAPSAATRASDNQHNKATTFAQFKAWAESATQHDGSKDIYPVGFFYNGVLWTGSTIRRRWRLISGNQAWQGPDLQALMPTEHAGKAAPDMDDGTVATHTTEDSVCSQSVFSESTTASHRRYTIDSAPNGSSLSSYAPCISLSSPEMAVADWTVAHPKGLLSSHIQHARSVHWAQTPLGPMESWSREFRQAANLCMSNPHPAALFWGSELTMLYNEAYAVEVAGKKHPSLMGTGFSGPFAELWDYAGPIFAECGRTGTSVRKDYDYIPIDRKGIIEETFFNWSFTPLYGGTDRILGFYNAPFETTQEVVAKRRMQIVTQLGESTAQAKTVKDFWPCVIACFEDYHYDIPFAFLYSMDDANQIPDAESSTHSAAATTCRFQGSLGIPEGHIATPPQLDLNGSRGEGFIPSFREAIRNRGPTLLHTRDGSLPEPLIADFQWRGFGDPCHQAIVFPVRPTNEDRVLAVLVLGVAPRRIYDDEYEAFLRMLNRQLATSLASIILYESEVRRSREAAALAAKKHQLLEEELRLQANRMRQMAEFSPLGMFFISPEGVLLEANEQFFEMTGLDKECRLPMSWTDCVASTSQESISLAWAQMRDKRTSWSGELLLKSRPPSQSQAQEIFEHWVLFTAHVETQLDGSLKSVMGSITDISHLKWAQNLQARQLEEAEEMRRQQNEFIDITSHEIRNPLSAILQCADDISSSLADADSTYPTKETLAACHEAAATISLCVHHQKSIVDDVLTISKLHSNLLQITPSVTQPETILRRAVKMFESEALAKDVRLIIDRVPGQEDQDAATSVVLDPSRVLQILVNLISNAIKFTVSCTNRVITVSTCIQSSPPEETDVPEFHFAPSDIESRTTDNASEWGRGRPVYVCFKVNDTGCGLAPREQTALFQKFKQASPRTHAKYGGSGLGLFISKKLTELHGGRIGVASTAGHGTMFLFYVQARTSDVSTPARITEALGHMDIHSSSVAAGSRRLPPSPRRTKAATEPRTPTPPNEALVNTHILVVEDNLINQRVLVKQLRKLGCHVSAANDGMEALDFLNKTHFCVPSGASLSLILMDLEMPNMDGLTCVREIRAMERCRKIASHVPVVAVTANVRNTHIEAAKEAGMDGIVLKPFSIRSLLQRIEPWIPIT</sequence>
<dbReference type="SUPFAM" id="SSF52172">
    <property type="entry name" value="CheY-like"/>
    <property type="match status" value="1"/>
</dbReference>
<dbReference type="VEuPathDB" id="FungiDB:CCM_07879"/>
<dbReference type="Pfam" id="PF00072">
    <property type="entry name" value="Response_reg"/>
    <property type="match status" value="1"/>
</dbReference>
<dbReference type="OrthoDB" id="303614at2759"/>
<dbReference type="GeneID" id="18169889"/>
<dbReference type="InterPro" id="IPR035965">
    <property type="entry name" value="PAS-like_dom_sf"/>
</dbReference>
<dbReference type="InterPro" id="IPR058846">
    <property type="entry name" value="PAS-like"/>
</dbReference>
<feature type="domain" description="PAS" evidence="10">
    <location>
        <begin position="602"/>
        <end position="642"/>
    </location>
</feature>
<dbReference type="PROSITE" id="PS50110">
    <property type="entry name" value="RESPONSE_REGULATORY"/>
    <property type="match status" value="1"/>
</dbReference>
<dbReference type="CDD" id="cd17546">
    <property type="entry name" value="REC_hyHK_CKI1_RcsC-like"/>
    <property type="match status" value="1"/>
</dbReference>
<dbReference type="SUPFAM" id="SSF55874">
    <property type="entry name" value="ATPase domain of HSP90 chaperone/DNA topoisomerase II/histidine kinase"/>
    <property type="match status" value="1"/>
</dbReference>
<dbReference type="SMART" id="SM00448">
    <property type="entry name" value="REC"/>
    <property type="match status" value="1"/>
</dbReference>
<dbReference type="InterPro" id="IPR003594">
    <property type="entry name" value="HATPase_dom"/>
</dbReference>
<dbReference type="InterPro" id="IPR011006">
    <property type="entry name" value="CheY-like_superfamily"/>
</dbReference>
<feature type="domain" description="Histidine kinase" evidence="8">
    <location>
        <begin position="753"/>
        <end position="1022"/>
    </location>
</feature>
<protein>
    <recommendedName>
        <fullName evidence="2">histidine kinase</fullName>
        <ecNumber evidence="2">2.7.13.3</ecNumber>
    </recommendedName>
</protein>
<name>G3JP17_CORMM</name>
<dbReference type="PRINTS" id="PR00344">
    <property type="entry name" value="BCTRLSENSOR"/>
</dbReference>